<dbReference type="NCBIfam" id="TIGR03223">
    <property type="entry name" value="Phn_opern_protn"/>
    <property type="match status" value="1"/>
</dbReference>
<dbReference type="RefSeq" id="WP_418161550.1">
    <property type="nucleotide sequence ID" value="NZ_JBBLZC010000033.1"/>
</dbReference>
<dbReference type="PIRSF" id="PIRSF033328">
    <property type="entry name" value="Phest_Mll4975"/>
    <property type="match status" value="1"/>
</dbReference>
<dbReference type="Pfam" id="PF06299">
    <property type="entry name" value="DUF1045"/>
    <property type="match status" value="1"/>
</dbReference>
<dbReference type="Proteomes" id="UP001375743">
    <property type="component" value="Unassembled WGS sequence"/>
</dbReference>
<evidence type="ECO:0000313" key="1">
    <source>
        <dbReference type="EMBL" id="MEK0085699.1"/>
    </source>
</evidence>
<name>A0ABU8XXM0_9PROT</name>
<organism evidence="1 2">
    <name type="scientific">Benzoatithermus flavus</name>
    <dbReference type="NCBI Taxonomy" id="3108223"/>
    <lineage>
        <taxon>Bacteria</taxon>
        <taxon>Pseudomonadati</taxon>
        <taxon>Pseudomonadota</taxon>
        <taxon>Alphaproteobacteria</taxon>
        <taxon>Geminicoccales</taxon>
        <taxon>Geminicoccaceae</taxon>
        <taxon>Benzoatithermus</taxon>
    </lineage>
</organism>
<protein>
    <submittedName>
        <fullName evidence="1">DUF1045 domain-containing protein</fullName>
    </submittedName>
</protein>
<gene>
    <name evidence="1" type="ORF">U1T56_21310</name>
</gene>
<comment type="caution">
    <text evidence="1">The sequence shown here is derived from an EMBL/GenBank/DDBJ whole genome shotgun (WGS) entry which is preliminary data.</text>
</comment>
<evidence type="ECO:0000313" key="2">
    <source>
        <dbReference type="Proteomes" id="UP001375743"/>
    </source>
</evidence>
<dbReference type="InterPro" id="IPR009389">
    <property type="entry name" value="DUF1045"/>
</dbReference>
<reference evidence="1 2" key="1">
    <citation type="submission" date="2024-01" db="EMBL/GenBank/DDBJ databases">
        <title>Multi-omics insights into the function and evolution of sodium benzoate biodegradation pathways in Benzoatithermus flavus gen. nov., sp. nov. from hot spring.</title>
        <authorList>
            <person name="Hu C.-J."/>
            <person name="Li W.-J."/>
        </authorList>
    </citation>
    <scope>NUCLEOTIDE SEQUENCE [LARGE SCALE GENOMIC DNA]</scope>
    <source>
        <strain evidence="1 2">SYSU G07066</strain>
    </source>
</reference>
<dbReference type="EMBL" id="JBBLZC010000033">
    <property type="protein sequence ID" value="MEK0085699.1"/>
    <property type="molecule type" value="Genomic_DNA"/>
</dbReference>
<proteinExistence type="predicted"/>
<accession>A0ABU8XXM0</accession>
<keyword evidence="2" id="KW-1185">Reference proteome</keyword>
<sequence length="242" mass="27390">MSADTGTDSDYGPMDTRYAVYYAPPPGSPLKRLADAWLGRDPDRDERVSFPVVDGITPERLLEITAAPRHYGFHATLKAPFALAEGMEAAGLLGDVEQFAMSRRPCRVKLKVGELAGFLALVPAEPSPAVDRLAADCVREFERFRAPLSEEERARRQPERLSEQERAYLDRWGYPYVFELFRFHMTLTGPLEEPERGRVRAILEHAFAPYLVEPLVIDQIALFTQTHRVAPFRVAGRFPFRA</sequence>